<protein>
    <submittedName>
        <fullName evidence="3">Uncharacterized protein LOC127749236</fullName>
    </submittedName>
</protein>
<dbReference type="PANTHER" id="PTHR21261">
    <property type="entry name" value="BEAT PROTEIN"/>
    <property type="match status" value="1"/>
</dbReference>
<sequence length="142" mass="16238">MATAPQHRQRWIALLQVWLVVLLYPGARAGLRLLHVSVPPVLLRGETASLQCEYELGGDRLYSVQWYKDDDEIYRFVPRAGMQKHSYLVDGVHVDVSINGKRRANTTDVAFLGLDISWPPMLSWKLHALKAMPDFLREKALN</sequence>
<evidence type="ECO:0000313" key="3">
    <source>
        <dbReference type="RefSeq" id="XP_052122550.1"/>
    </source>
</evidence>
<dbReference type="OrthoDB" id="6415662at2759"/>
<proteinExistence type="predicted"/>
<dbReference type="PANTHER" id="PTHR21261:SF15">
    <property type="entry name" value="BEATEN PATH IIIA, ISOFORM D-RELATED"/>
    <property type="match status" value="1"/>
</dbReference>
<dbReference type="KEGG" id="foc:127749236"/>
<feature type="signal peptide" evidence="1">
    <location>
        <begin position="1"/>
        <end position="29"/>
    </location>
</feature>
<feature type="chain" id="PRO_5039260197" evidence="1">
    <location>
        <begin position="30"/>
        <end position="142"/>
    </location>
</feature>
<accession>A0A9C6TUG5</accession>
<dbReference type="GeneID" id="127749236"/>
<keyword evidence="2" id="KW-1185">Reference proteome</keyword>
<dbReference type="RefSeq" id="XP_052122550.1">
    <property type="nucleotide sequence ID" value="XM_052266590.1"/>
</dbReference>
<name>A0A9C6TUG5_FRAOC</name>
<evidence type="ECO:0000256" key="1">
    <source>
        <dbReference type="SAM" id="SignalP"/>
    </source>
</evidence>
<dbReference type="AlphaFoldDB" id="A0A9C6TUG5"/>
<dbReference type="Proteomes" id="UP000504606">
    <property type="component" value="Unplaced"/>
</dbReference>
<evidence type="ECO:0000313" key="2">
    <source>
        <dbReference type="Proteomes" id="UP000504606"/>
    </source>
</evidence>
<gene>
    <name evidence="3" type="primary">LOC127749236</name>
</gene>
<reference evidence="3" key="1">
    <citation type="submission" date="2025-08" db="UniProtKB">
        <authorList>
            <consortium name="RefSeq"/>
        </authorList>
    </citation>
    <scope>IDENTIFICATION</scope>
    <source>
        <tissue evidence="3">Whole organism</tissue>
    </source>
</reference>
<keyword evidence="1" id="KW-0732">Signal</keyword>
<dbReference type="SUPFAM" id="SSF48726">
    <property type="entry name" value="Immunoglobulin"/>
    <property type="match status" value="1"/>
</dbReference>
<dbReference type="InterPro" id="IPR036179">
    <property type="entry name" value="Ig-like_dom_sf"/>
</dbReference>
<organism evidence="2 3">
    <name type="scientific">Frankliniella occidentalis</name>
    <name type="common">Western flower thrips</name>
    <name type="synonym">Euthrips occidentalis</name>
    <dbReference type="NCBI Taxonomy" id="133901"/>
    <lineage>
        <taxon>Eukaryota</taxon>
        <taxon>Metazoa</taxon>
        <taxon>Ecdysozoa</taxon>
        <taxon>Arthropoda</taxon>
        <taxon>Hexapoda</taxon>
        <taxon>Insecta</taxon>
        <taxon>Pterygota</taxon>
        <taxon>Neoptera</taxon>
        <taxon>Paraneoptera</taxon>
        <taxon>Thysanoptera</taxon>
        <taxon>Terebrantia</taxon>
        <taxon>Thripoidea</taxon>
        <taxon>Thripidae</taxon>
        <taxon>Frankliniella</taxon>
    </lineage>
</organism>